<evidence type="ECO:0000313" key="1">
    <source>
        <dbReference type="EMBL" id="BAK36766.1"/>
    </source>
</evidence>
<dbReference type="HOGENOM" id="CLU_2445759_0_0_11"/>
<organism evidence="1 2">
    <name type="scientific">Microlunatus phosphovorus (strain ATCC 700054 / DSM 10555 / JCM 9379 / NBRC 101784 / NCIMB 13414 / VKM Ac-1990 / NM-1)</name>
    <dbReference type="NCBI Taxonomy" id="1032480"/>
    <lineage>
        <taxon>Bacteria</taxon>
        <taxon>Bacillati</taxon>
        <taxon>Actinomycetota</taxon>
        <taxon>Actinomycetes</taxon>
        <taxon>Propionibacteriales</taxon>
        <taxon>Propionibacteriaceae</taxon>
        <taxon>Microlunatus</taxon>
    </lineage>
</organism>
<dbReference type="KEGG" id="mph:MLP_37520"/>
<gene>
    <name evidence="1" type="ordered locus">MLP_37520</name>
</gene>
<evidence type="ECO:0000313" key="2">
    <source>
        <dbReference type="Proteomes" id="UP000007947"/>
    </source>
</evidence>
<sequence>MKTTGSYPRPHIVTADVPPVGHAGGVLLTETVRAAGLDRALSAALGRWRRRPAGHDPGKVILDLAITVALGGDALSDLATLRAEPGDTAIPHSTT</sequence>
<dbReference type="EMBL" id="AP012204">
    <property type="protein sequence ID" value="BAK36766.1"/>
    <property type="molecule type" value="Genomic_DNA"/>
</dbReference>
<dbReference type="Proteomes" id="UP000007947">
    <property type="component" value="Chromosome"/>
</dbReference>
<dbReference type="eggNOG" id="ENOG502ZM8N">
    <property type="taxonomic scope" value="Bacteria"/>
</dbReference>
<proteinExistence type="predicted"/>
<reference evidence="1 2" key="1">
    <citation type="submission" date="2011-05" db="EMBL/GenBank/DDBJ databases">
        <title>Whole genome sequence of Microlunatus phosphovorus NM-1.</title>
        <authorList>
            <person name="Hosoyama A."/>
            <person name="Sasaki K."/>
            <person name="Harada T."/>
            <person name="Igarashi R."/>
            <person name="Kawakoshi A."/>
            <person name="Sasagawa M."/>
            <person name="Fukada J."/>
            <person name="Nakamura S."/>
            <person name="Katano Y."/>
            <person name="Hanada S."/>
            <person name="Kamagata Y."/>
            <person name="Nakamura N."/>
            <person name="Yamazaki S."/>
            <person name="Fujita N."/>
        </authorList>
    </citation>
    <scope>NUCLEOTIDE SEQUENCE [LARGE SCALE GENOMIC DNA]</scope>
    <source>
        <strain evidence="2">ATCC 700054 / DSM 10555 / JCM 9379 / NBRC 101784 / NCIMB 13414 / VKM Ac-1990 / NM-1</strain>
    </source>
</reference>
<name>F5XPC6_MICPN</name>
<dbReference type="STRING" id="1032480.MLP_37520"/>
<keyword evidence="2" id="KW-1185">Reference proteome</keyword>
<accession>F5XPC6</accession>
<dbReference type="AlphaFoldDB" id="F5XPC6"/>
<protein>
    <submittedName>
        <fullName evidence="1">Uncharacterized protein</fullName>
    </submittedName>
</protein>